<keyword evidence="9" id="KW-0645">Protease</keyword>
<evidence type="ECO:0000256" key="1">
    <source>
        <dbReference type="ARBA" id="ARBA00004167"/>
    </source>
</evidence>
<feature type="transmembrane region" description="Helical" evidence="6">
    <location>
        <begin position="84"/>
        <end position="105"/>
    </location>
</feature>
<dbReference type="GO" id="GO:0006508">
    <property type="term" value="P:proteolysis"/>
    <property type="evidence" value="ECO:0007669"/>
    <property type="project" value="UniProtKB-KW"/>
</dbReference>
<keyword evidence="9" id="KW-0378">Hydrolase</keyword>
<gene>
    <name evidence="9" type="ORF">DFR42_101291</name>
</gene>
<evidence type="ECO:0000256" key="2">
    <source>
        <dbReference type="ARBA" id="ARBA00006971"/>
    </source>
</evidence>
<dbReference type="NCBIfam" id="TIGR01933">
    <property type="entry name" value="hflK"/>
    <property type="match status" value="1"/>
</dbReference>
<evidence type="ECO:0000256" key="5">
    <source>
        <dbReference type="ARBA" id="ARBA00023136"/>
    </source>
</evidence>
<evidence type="ECO:0000256" key="3">
    <source>
        <dbReference type="ARBA" id="ARBA00022692"/>
    </source>
</evidence>
<feature type="region of interest" description="Disordered" evidence="7">
    <location>
        <begin position="401"/>
        <end position="424"/>
    </location>
</feature>
<organism evidence="9 10">
    <name type="scientific">Undibacterium pigrum</name>
    <dbReference type="NCBI Taxonomy" id="401470"/>
    <lineage>
        <taxon>Bacteria</taxon>
        <taxon>Pseudomonadati</taxon>
        <taxon>Pseudomonadota</taxon>
        <taxon>Betaproteobacteria</taxon>
        <taxon>Burkholderiales</taxon>
        <taxon>Oxalobacteraceae</taxon>
        <taxon>Undibacterium</taxon>
    </lineage>
</organism>
<evidence type="ECO:0000259" key="8">
    <source>
        <dbReference type="SMART" id="SM00244"/>
    </source>
</evidence>
<dbReference type="Gene3D" id="3.30.479.30">
    <property type="entry name" value="Band 7 domain"/>
    <property type="match status" value="1"/>
</dbReference>
<keyword evidence="5 6" id="KW-0472">Membrane</keyword>
<comment type="caution">
    <text evidence="9">The sequence shown here is derived from an EMBL/GenBank/DDBJ whole genome shotgun (WGS) entry which is preliminary data.</text>
</comment>
<comment type="subunit">
    <text evidence="6">HflC and HflK may interact to form a multimeric complex.</text>
</comment>
<dbReference type="GO" id="GO:0008233">
    <property type="term" value="F:peptidase activity"/>
    <property type="evidence" value="ECO:0007669"/>
    <property type="project" value="UniProtKB-KW"/>
</dbReference>
<accession>A0A318JAZ7</accession>
<dbReference type="PANTHER" id="PTHR43327">
    <property type="entry name" value="STOMATIN-LIKE PROTEIN 2, MITOCHONDRIAL"/>
    <property type="match status" value="1"/>
</dbReference>
<keyword evidence="3 6" id="KW-0812">Transmembrane</keyword>
<sequence length="424" mass="47118">MLVSLLKRIGLTMSMNDPQWGRGSQNNNQNNNNKPDNNKKPPEGPPDLDQLWKDFTQKLSRMFGQQGGGDSGGNFSPDSSGAKIGASLIIAVITLIWLSSGFFIVQEGQTAVITTFGKFSHQTTAGFNWRWPYPIQGHEIVNLSQVRTVEIGYKKGSRERESLMLTDDENIVDIQFAVQYKLNNAADWLYNNRDQEETIRQVAEAVVREIVGKSTMDFVLYEGREKIALDVNAGMQKILDAYGSGVQVAQVTMQNVQAPEQVQAVFEDAQKAKQDKERLKNEGIAYANDVIPKARGEASRLIQEAEGYKASIVATAQGNASRFQQVLAEYQKAPAITRDRIYLETMQQIFANTSKLMMDTKAGNNMIYLPLDKMINQADQSAAKPAAPAAAAIPAAEQIPTVEMRYGKDGRSKDNRDTREREGR</sequence>
<dbReference type="EMBL" id="QJKB01000001">
    <property type="protein sequence ID" value="PXX46718.1"/>
    <property type="molecule type" value="Genomic_DNA"/>
</dbReference>
<evidence type="ECO:0000256" key="4">
    <source>
        <dbReference type="ARBA" id="ARBA00022989"/>
    </source>
</evidence>
<feature type="compositionally biased region" description="Basic and acidic residues" evidence="7">
    <location>
        <begin position="405"/>
        <end position="424"/>
    </location>
</feature>
<dbReference type="InterPro" id="IPR010201">
    <property type="entry name" value="HflK"/>
</dbReference>
<dbReference type="PANTHER" id="PTHR43327:SF2">
    <property type="entry name" value="MODULATOR OF FTSH PROTEASE HFLK"/>
    <property type="match status" value="1"/>
</dbReference>
<dbReference type="CDD" id="cd03404">
    <property type="entry name" value="SPFH_HflK"/>
    <property type="match status" value="1"/>
</dbReference>
<evidence type="ECO:0000313" key="10">
    <source>
        <dbReference type="Proteomes" id="UP000247792"/>
    </source>
</evidence>
<feature type="domain" description="Band 7" evidence="8">
    <location>
        <begin position="100"/>
        <end position="270"/>
    </location>
</feature>
<name>A0A318JAZ7_9BURK</name>
<dbReference type="SMART" id="SM00244">
    <property type="entry name" value="PHB"/>
    <property type="match status" value="1"/>
</dbReference>
<dbReference type="GO" id="GO:0016020">
    <property type="term" value="C:membrane"/>
    <property type="evidence" value="ECO:0007669"/>
    <property type="project" value="UniProtKB-SubCell"/>
</dbReference>
<dbReference type="AlphaFoldDB" id="A0A318JAZ7"/>
<dbReference type="InterPro" id="IPR050710">
    <property type="entry name" value="Band7/mec-2_domain"/>
</dbReference>
<dbReference type="Proteomes" id="UP000247792">
    <property type="component" value="Unassembled WGS sequence"/>
</dbReference>
<comment type="subcellular location">
    <subcellularLocation>
        <location evidence="1">Membrane</location>
        <topology evidence="1">Single-pass membrane protein</topology>
    </subcellularLocation>
</comment>
<feature type="compositionally biased region" description="Low complexity" evidence="7">
    <location>
        <begin position="25"/>
        <end position="35"/>
    </location>
</feature>
<dbReference type="Pfam" id="PF01145">
    <property type="entry name" value="Band_7"/>
    <property type="match status" value="1"/>
</dbReference>
<dbReference type="SUPFAM" id="SSF117892">
    <property type="entry name" value="Band 7/SPFH domain"/>
    <property type="match status" value="1"/>
</dbReference>
<dbReference type="InterPro" id="IPR036013">
    <property type="entry name" value="Band_7/SPFH_dom_sf"/>
</dbReference>
<evidence type="ECO:0000256" key="6">
    <source>
        <dbReference type="RuleBase" id="RU364113"/>
    </source>
</evidence>
<keyword evidence="10" id="KW-1185">Reference proteome</keyword>
<dbReference type="InterPro" id="IPR001107">
    <property type="entry name" value="Band_7"/>
</dbReference>
<comment type="similarity">
    <text evidence="2 6">Belongs to the band 7/mec-2 family. HflK subfamily.</text>
</comment>
<reference evidence="9 10" key="1">
    <citation type="submission" date="2018-05" db="EMBL/GenBank/DDBJ databases">
        <title>Genomic Encyclopedia of Type Strains, Phase IV (KMG-IV): sequencing the most valuable type-strain genomes for metagenomic binning, comparative biology and taxonomic classification.</title>
        <authorList>
            <person name="Goeker M."/>
        </authorList>
    </citation>
    <scope>NUCLEOTIDE SEQUENCE [LARGE SCALE GENOMIC DNA]</scope>
    <source>
        <strain evidence="9 10">DSM 19792</strain>
    </source>
</reference>
<evidence type="ECO:0000256" key="7">
    <source>
        <dbReference type="SAM" id="MobiDB-lite"/>
    </source>
</evidence>
<dbReference type="OrthoDB" id="9779595at2"/>
<dbReference type="RefSeq" id="WP_110253171.1">
    <property type="nucleotide sequence ID" value="NZ_QJKB01000001.1"/>
</dbReference>
<comment type="function">
    <text evidence="6">HflC and HflK could encode or regulate a protease.</text>
</comment>
<protein>
    <recommendedName>
        <fullName evidence="6">Protein HflK</fullName>
    </recommendedName>
</protein>
<keyword evidence="4 6" id="KW-1133">Transmembrane helix</keyword>
<proteinExistence type="inferred from homology"/>
<evidence type="ECO:0000313" key="9">
    <source>
        <dbReference type="EMBL" id="PXX46718.1"/>
    </source>
</evidence>
<feature type="region of interest" description="Disordered" evidence="7">
    <location>
        <begin position="16"/>
        <end position="50"/>
    </location>
</feature>